<dbReference type="Proteomes" id="UP001054857">
    <property type="component" value="Unassembled WGS sequence"/>
</dbReference>
<dbReference type="Gene3D" id="3.80.10.10">
    <property type="entry name" value="Ribonuclease Inhibitor"/>
    <property type="match status" value="2"/>
</dbReference>
<feature type="non-terminal residue" evidence="2">
    <location>
        <position position="1"/>
    </location>
</feature>
<dbReference type="AlphaFoldDB" id="A0AAD3HMH5"/>
<dbReference type="GO" id="GO:0005930">
    <property type="term" value="C:axoneme"/>
    <property type="evidence" value="ECO:0007669"/>
    <property type="project" value="UniProtKB-SubCell"/>
</dbReference>
<dbReference type="GO" id="GO:0031146">
    <property type="term" value="P:SCF-dependent proteasomal ubiquitin-dependent protein catabolic process"/>
    <property type="evidence" value="ECO:0007669"/>
    <property type="project" value="TreeGrafter"/>
</dbReference>
<dbReference type="PANTHER" id="PTHR13318">
    <property type="entry name" value="PARTNER OF PAIRED, ISOFORM B-RELATED"/>
    <property type="match status" value="1"/>
</dbReference>
<organism evidence="2 3">
    <name type="scientific">Astrephomene gubernaculifera</name>
    <dbReference type="NCBI Taxonomy" id="47775"/>
    <lineage>
        <taxon>Eukaryota</taxon>
        <taxon>Viridiplantae</taxon>
        <taxon>Chlorophyta</taxon>
        <taxon>core chlorophytes</taxon>
        <taxon>Chlorophyceae</taxon>
        <taxon>CS clade</taxon>
        <taxon>Chlamydomonadales</taxon>
        <taxon>Astrephomenaceae</taxon>
        <taxon>Astrephomene</taxon>
    </lineage>
</organism>
<feature type="non-terminal residue" evidence="2">
    <location>
        <position position="199"/>
    </location>
</feature>
<evidence type="ECO:0000313" key="2">
    <source>
        <dbReference type="EMBL" id="GFR46192.1"/>
    </source>
</evidence>
<reference evidence="2 3" key="1">
    <citation type="journal article" date="2021" name="Sci. Rep.">
        <title>Genome sequencing of the multicellular alga Astrephomene provides insights into convergent evolution of germ-soma differentiation.</title>
        <authorList>
            <person name="Yamashita S."/>
            <person name="Yamamoto K."/>
            <person name="Matsuzaki R."/>
            <person name="Suzuki S."/>
            <person name="Yamaguchi H."/>
            <person name="Hirooka S."/>
            <person name="Minakuchi Y."/>
            <person name="Miyagishima S."/>
            <person name="Kawachi M."/>
            <person name="Toyoda A."/>
            <person name="Nozaki H."/>
        </authorList>
    </citation>
    <scope>NUCLEOTIDE SEQUENCE [LARGE SCALE GENOMIC DNA]</scope>
    <source>
        <strain evidence="2 3">NIES-4017</strain>
    </source>
</reference>
<keyword evidence="3" id="KW-1185">Reference proteome</keyword>
<dbReference type="GO" id="GO:0019005">
    <property type="term" value="C:SCF ubiquitin ligase complex"/>
    <property type="evidence" value="ECO:0007669"/>
    <property type="project" value="TreeGrafter"/>
</dbReference>
<dbReference type="InterPro" id="IPR032675">
    <property type="entry name" value="LRR_dom_sf"/>
</dbReference>
<dbReference type="EMBL" id="BMAR01000013">
    <property type="protein sequence ID" value="GFR46192.1"/>
    <property type="molecule type" value="Genomic_DNA"/>
</dbReference>
<proteinExistence type="predicted"/>
<protein>
    <submittedName>
        <fullName evidence="2">Uncharacterized protein</fullName>
    </submittedName>
</protein>
<dbReference type="PANTHER" id="PTHR13318:SF190">
    <property type="entry name" value="PARTNER OF PAIRED, ISOFORM B"/>
    <property type="match status" value="1"/>
</dbReference>
<evidence type="ECO:0000256" key="1">
    <source>
        <dbReference type="ARBA" id="ARBA00004430"/>
    </source>
</evidence>
<comment type="caution">
    <text evidence="2">The sequence shown here is derived from an EMBL/GenBank/DDBJ whole genome shotgun (WGS) entry which is preliminary data.</text>
</comment>
<evidence type="ECO:0000313" key="3">
    <source>
        <dbReference type="Proteomes" id="UP001054857"/>
    </source>
</evidence>
<name>A0AAD3HMH5_9CHLO</name>
<comment type="subcellular location">
    <subcellularLocation>
        <location evidence="1">Cytoplasm</location>
        <location evidence="1">Cytoskeleton</location>
        <location evidence="1">Cilium axoneme</location>
    </subcellularLocation>
</comment>
<accession>A0AAD3HMH5</accession>
<dbReference type="SUPFAM" id="SSF52047">
    <property type="entry name" value="RNI-like"/>
    <property type="match status" value="1"/>
</dbReference>
<sequence>PAPASASPVTGPFDWAAATAAATAAPPCPAVGLPHTLTRLNLTYTKVTDEGLAPLSALTALQHLSLDSGSLGDAALRPVAALPHLTSLDLFGCRVGEGGAALLAGSAALRGGLRSLECCGGGVTDAAAAHLARLAALTCLNLSQNPRLGDAGVGCLAAHLSELQLLSLNHTCVSAACLPALAALPRLRCLALRGTRVGE</sequence>
<gene>
    <name evidence="2" type="ORF">Agub_g7721</name>
</gene>
<dbReference type="Pfam" id="PF13516">
    <property type="entry name" value="LRR_6"/>
    <property type="match status" value="3"/>
</dbReference>
<dbReference type="InterPro" id="IPR001611">
    <property type="entry name" value="Leu-rich_rpt"/>
</dbReference>